<dbReference type="AlphaFoldDB" id="A0A0B1NZ89"/>
<name>A0A0B1NZ89_UNCNE</name>
<evidence type="ECO:0000313" key="3">
    <source>
        <dbReference type="Proteomes" id="UP000030854"/>
    </source>
</evidence>
<comment type="caution">
    <text evidence="2">The sequence shown here is derived from an EMBL/GenBank/DDBJ whole genome shotgun (WGS) entry which is preliminary data.</text>
</comment>
<keyword evidence="3" id="KW-1185">Reference proteome</keyword>
<gene>
    <name evidence="2" type="ORF">EV44_g4237</name>
</gene>
<protein>
    <submittedName>
        <fullName evidence="2">Putative eka-like protein</fullName>
    </submittedName>
</protein>
<accession>A0A0B1NZ89</accession>
<reference evidence="2 3" key="1">
    <citation type="journal article" date="2014" name="BMC Genomics">
        <title>Adaptive genomic structural variation in the grape powdery mildew pathogen, Erysiphe necator.</title>
        <authorList>
            <person name="Jones L."/>
            <person name="Riaz S."/>
            <person name="Morales-Cruz A."/>
            <person name="Amrine K.C."/>
            <person name="McGuire B."/>
            <person name="Gubler W.D."/>
            <person name="Walker M.A."/>
            <person name="Cantu D."/>
        </authorList>
    </citation>
    <scope>NUCLEOTIDE SEQUENCE [LARGE SCALE GENOMIC DNA]</scope>
    <source>
        <strain evidence="3">c</strain>
    </source>
</reference>
<evidence type="ECO:0000313" key="2">
    <source>
        <dbReference type="EMBL" id="KHJ30006.1"/>
    </source>
</evidence>
<dbReference type="HOGENOM" id="CLU_018153_3_3_1"/>
<dbReference type="EMBL" id="JNVN01005693">
    <property type="protein sequence ID" value="KHJ30006.1"/>
    <property type="molecule type" value="Genomic_DNA"/>
</dbReference>
<feature type="region of interest" description="Disordered" evidence="1">
    <location>
        <begin position="24"/>
        <end position="86"/>
    </location>
</feature>
<evidence type="ECO:0000256" key="1">
    <source>
        <dbReference type="SAM" id="MobiDB-lite"/>
    </source>
</evidence>
<dbReference type="Proteomes" id="UP000030854">
    <property type="component" value="Unassembled WGS sequence"/>
</dbReference>
<feature type="compositionally biased region" description="Polar residues" evidence="1">
    <location>
        <begin position="31"/>
        <end position="40"/>
    </location>
</feature>
<proteinExistence type="predicted"/>
<sequence length="338" mass="37137">MAKSIQAYLRNAISKFAVSDTTPQIPEKQLKSNTTKVSENSKAHLPNKPLVTPFPSKISSGQVGNMTNSTKDSRSQNPSGLENSWSTIARNGHKKSRTILTSRSQASQASKNSVQTTLVDNNIATAKNKDAAGNQQDNRLFLRLSVDHECRKLSPAGVREIVVKRLSISPAQIGTIKPVRSGFAISPRNNFTREELLKAAVRLSSADVKLEAASNWISVMIPTVPISISTEKGRIEITKEMLANEIERVSSMRPASLRLYGRNLPNAPHRTWMAYFTKAPRPGTVQESLPVEIVARHCTLKTYAWPPPNVKTVEVHTVPIAVGVWLGPHVTESPQKNN</sequence>
<organism evidence="2 3">
    <name type="scientific">Uncinula necator</name>
    <name type="common">Grape powdery mildew</name>
    <dbReference type="NCBI Taxonomy" id="52586"/>
    <lineage>
        <taxon>Eukaryota</taxon>
        <taxon>Fungi</taxon>
        <taxon>Dikarya</taxon>
        <taxon>Ascomycota</taxon>
        <taxon>Pezizomycotina</taxon>
        <taxon>Leotiomycetes</taxon>
        <taxon>Erysiphales</taxon>
        <taxon>Erysiphaceae</taxon>
        <taxon>Erysiphe</taxon>
    </lineage>
</organism>
<feature type="compositionally biased region" description="Polar residues" evidence="1">
    <location>
        <begin position="57"/>
        <end position="86"/>
    </location>
</feature>